<dbReference type="AlphaFoldDB" id="A0A016WIR3"/>
<keyword evidence="2" id="KW-1185">Reference proteome</keyword>
<comment type="caution">
    <text evidence="1">The sequence shown here is derived from an EMBL/GenBank/DDBJ whole genome shotgun (WGS) entry which is preliminary data.</text>
</comment>
<evidence type="ECO:0000313" key="2">
    <source>
        <dbReference type="Proteomes" id="UP000024635"/>
    </source>
</evidence>
<dbReference type="EMBL" id="JARK01000243">
    <property type="protein sequence ID" value="EYC39709.1"/>
    <property type="molecule type" value="Genomic_DNA"/>
</dbReference>
<dbReference type="STRING" id="53326.A0A016WIR3"/>
<gene>
    <name evidence="1" type="primary">Acey_s0643.g1050</name>
    <name evidence="1" type="ORF">Y032_0643g1050</name>
</gene>
<proteinExistence type="predicted"/>
<reference evidence="2" key="1">
    <citation type="journal article" date="2015" name="Nat. Genet.">
        <title>The genome and transcriptome of the zoonotic hookworm Ancylostoma ceylanicum identify infection-specific gene families.</title>
        <authorList>
            <person name="Schwarz E.M."/>
            <person name="Hu Y."/>
            <person name="Antoshechkin I."/>
            <person name="Miller M.M."/>
            <person name="Sternberg P.W."/>
            <person name="Aroian R.V."/>
        </authorList>
    </citation>
    <scope>NUCLEOTIDE SEQUENCE</scope>
    <source>
        <strain evidence="2">HY135</strain>
    </source>
</reference>
<evidence type="ECO:0000313" key="1">
    <source>
        <dbReference type="EMBL" id="EYC39709.1"/>
    </source>
</evidence>
<name>A0A016WIR3_9BILA</name>
<sequence length="74" mass="8166">MARCLAECVDGIGFRRLPRGKLDYQFYVEGICALIKCCLLSDLPNYTFVAANELYDPASLSVQLKPNAVGHLIS</sequence>
<organism evidence="1 2">
    <name type="scientific">Ancylostoma ceylanicum</name>
    <dbReference type="NCBI Taxonomy" id="53326"/>
    <lineage>
        <taxon>Eukaryota</taxon>
        <taxon>Metazoa</taxon>
        <taxon>Ecdysozoa</taxon>
        <taxon>Nematoda</taxon>
        <taxon>Chromadorea</taxon>
        <taxon>Rhabditida</taxon>
        <taxon>Rhabditina</taxon>
        <taxon>Rhabditomorpha</taxon>
        <taxon>Strongyloidea</taxon>
        <taxon>Ancylostomatidae</taxon>
        <taxon>Ancylostomatinae</taxon>
        <taxon>Ancylostoma</taxon>
    </lineage>
</organism>
<dbReference type="Proteomes" id="UP000024635">
    <property type="component" value="Unassembled WGS sequence"/>
</dbReference>
<accession>A0A016WIR3</accession>
<protein>
    <submittedName>
        <fullName evidence="1">Uncharacterized protein</fullName>
    </submittedName>
</protein>